<proteinExistence type="predicted"/>
<protein>
    <submittedName>
        <fullName evidence="2">Uncharacterized protein</fullName>
    </submittedName>
</protein>
<dbReference type="AlphaFoldDB" id="A0AAU9IFD4"/>
<reference evidence="2" key="1">
    <citation type="submission" date="2021-09" db="EMBL/GenBank/DDBJ databases">
        <authorList>
            <consortium name="AG Swart"/>
            <person name="Singh M."/>
            <person name="Singh A."/>
            <person name="Seah K."/>
            <person name="Emmerich C."/>
        </authorList>
    </citation>
    <scope>NUCLEOTIDE SEQUENCE</scope>
    <source>
        <strain evidence="2">ATCC30299</strain>
    </source>
</reference>
<dbReference type="Proteomes" id="UP001162131">
    <property type="component" value="Unassembled WGS sequence"/>
</dbReference>
<accession>A0AAU9IFD4</accession>
<comment type="caution">
    <text evidence="2">The sequence shown here is derived from an EMBL/GenBank/DDBJ whole genome shotgun (WGS) entry which is preliminary data.</text>
</comment>
<sequence length="75" mass="8921">MMEIILRGEAKREDYKRRVELKIKKNIKMKWRRAENLGVNFEKGKKLVAVGRKEEAGEDSDGKEEIKWSEVQMQK</sequence>
<feature type="region of interest" description="Disordered" evidence="1">
    <location>
        <begin position="52"/>
        <end position="75"/>
    </location>
</feature>
<name>A0AAU9IFD4_9CILI</name>
<gene>
    <name evidence="2" type="ORF">BSTOLATCC_MIC6952</name>
</gene>
<evidence type="ECO:0000313" key="3">
    <source>
        <dbReference type="Proteomes" id="UP001162131"/>
    </source>
</evidence>
<evidence type="ECO:0000313" key="2">
    <source>
        <dbReference type="EMBL" id="CAG9312560.1"/>
    </source>
</evidence>
<evidence type="ECO:0000256" key="1">
    <source>
        <dbReference type="SAM" id="MobiDB-lite"/>
    </source>
</evidence>
<dbReference type="EMBL" id="CAJZBQ010000007">
    <property type="protein sequence ID" value="CAG9312560.1"/>
    <property type="molecule type" value="Genomic_DNA"/>
</dbReference>
<keyword evidence="3" id="KW-1185">Reference proteome</keyword>
<organism evidence="2 3">
    <name type="scientific">Blepharisma stoltei</name>
    <dbReference type="NCBI Taxonomy" id="1481888"/>
    <lineage>
        <taxon>Eukaryota</taxon>
        <taxon>Sar</taxon>
        <taxon>Alveolata</taxon>
        <taxon>Ciliophora</taxon>
        <taxon>Postciliodesmatophora</taxon>
        <taxon>Heterotrichea</taxon>
        <taxon>Heterotrichida</taxon>
        <taxon>Blepharismidae</taxon>
        <taxon>Blepharisma</taxon>
    </lineage>
</organism>